<reference evidence="3" key="2">
    <citation type="submission" date="2023-03" db="EMBL/GenBank/DDBJ databases">
        <authorList>
            <consortium name="Wellcome Sanger Institute Data Sharing"/>
        </authorList>
    </citation>
    <scope>NUCLEOTIDE SEQUENCE [LARGE SCALE GENOMIC DNA]</scope>
</reference>
<evidence type="ECO:0000313" key="2">
    <source>
        <dbReference type="Ensembl" id="ENSACLP00000080433.1"/>
    </source>
</evidence>
<reference evidence="2" key="3">
    <citation type="submission" date="2025-08" db="UniProtKB">
        <authorList>
            <consortium name="Ensembl"/>
        </authorList>
    </citation>
    <scope>IDENTIFICATION</scope>
</reference>
<name>A0AAX7VCX7_ASTCA</name>
<feature type="compositionally biased region" description="Basic and acidic residues" evidence="1">
    <location>
        <begin position="1"/>
        <end position="15"/>
    </location>
</feature>
<evidence type="ECO:0008006" key="4">
    <source>
        <dbReference type="Google" id="ProtNLM"/>
    </source>
</evidence>
<feature type="region of interest" description="Disordered" evidence="1">
    <location>
        <begin position="49"/>
        <end position="80"/>
    </location>
</feature>
<feature type="compositionally biased region" description="Basic residues" evidence="1">
    <location>
        <begin position="51"/>
        <end position="61"/>
    </location>
</feature>
<dbReference type="AlphaFoldDB" id="A0AAX7VCX7"/>
<dbReference type="Proteomes" id="UP000265100">
    <property type="component" value="Chromosome 7"/>
</dbReference>
<dbReference type="Gene3D" id="1.20.5.2950">
    <property type="match status" value="1"/>
</dbReference>
<accession>A0AAX7VCX7</accession>
<keyword evidence="3" id="KW-1185">Reference proteome</keyword>
<evidence type="ECO:0000313" key="3">
    <source>
        <dbReference type="Proteomes" id="UP000265100"/>
    </source>
</evidence>
<evidence type="ECO:0000256" key="1">
    <source>
        <dbReference type="SAM" id="MobiDB-lite"/>
    </source>
</evidence>
<feature type="region of interest" description="Disordered" evidence="1">
    <location>
        <begin position="1"/>
        <end position="29"/>
    </location>
</feature>
<protein>
    <recommendedName>
        <fullName evidence="4">V-type proton ATPase subunit G</fullName>
    </recommendedName>
</protein>
<organism evidence="2 3">
    <name type="scientific">Astatotilapia calliptera</name>
    <name type="common">Eastern happy</name>
    <name type="synonym">Chromis callipterus</name>
    <dbReference type="NCBI Taxonomy" id="8154"/>
    <lineage>
        <taxon>Eukaryota</taxon>
        <taxon>Metazoa</taxon>
        <taxon>Chordata</taxon>
        <taxon>Craniata</taxon>
        <taxon>Vertebrata</taxon>
        <taxon>Euteleostomi</taxon>
        <taxon>Actinopterygii</taxon>
        <taxon>Neopterygii</taxon>
        <taxon>Teleostei</taxon>
        <taxon>Neoteleostei</taxon>
        <taxon>Acanthomorphata</taxon>
        <taxon>Ovalentaria</taxon>
        <taxon>Cichlomorphae</taxon>
        <taxon>Cichliformes</taxon>
        <taxon>Cichlidae</taxon>
        <taxon>African cichlids</taxon>
        <taxon>Pseudocrenilabrinae</taxon>
        <taxon>Haplochromini</taxon>
        <taxon>Astatotilapia</taxon>
    </lineage>
</organism>
<proteinExistence type="predicted"/>
<reference evidence="2" key="4">
    <citation type="submission" date="2025-09" db="UniProtKB">
        <authorList>
            <consortium name="Ensembl"/>
        </authorList>
    </citation>
    <scope>IDENTIFICATION</scope>
</reference>
<sequence length="122" mass="13724">RDRLQRDVRSADCGHRGGRSSTNPPSTLLRVSAQSDPAWRASLRASSSCCRPRRGRPRRWPRPASALGSHGNSAVEVDRDTAEKMNRIQASYRSNREAVLTELLRRICDIQPEFHANYRVAG</sequence>
<reference evidence="2 3" key="1">
    <citation type="submission" date="2018-05" db="EMBL/GenBank/DDBJ databases">
        <authorList>
            <person name="Datahose"/>
        </authorList>
    </citation>
    <scope>NUCLEOTIDE SEQUENCE</scope>
</reference>
<dbReference type="GeneTree" id="ENSGT00940000159623"/>
<dbReference type="Ensembl" id="ENSACLT00000095157.1">
    <property type="protein sequence ID" value="ENSACLP00000080433.1"/>
    <property type="gene ID" value="ENSACLG00000032654.1"/>
</dbReference>